<evidence type="ECO:0000313" key="7">
    <source>
        <dbReference type="Proteomes" id="UP000002745"/>
    </source>
</evidence>
<keyword evidence="6" id="KW-0456">Lyase</keyword>
<keyword evidence="3" id="KW-0486">Methionine biosynthesis</keyword>
<dbReference type="CDD" id="cd00614">
    <property type="entry name" value="CGS_like"/>
    <property type="match status" value="1"/>
</dbReference>
<dbReference type="HOGENOM" id="CLU_018986_2_0_5"/>
<keyword evidence="3" id="KW-0808">Transferase</keyword>
<dbReference type="GO" id="GO:0016846">
    <property type="term" value="F:carbon-sulfur lyase activity"/>
    <property type="evidence" value="ECO:0007669"/>
    <property type="project" value="TreeGrafter"/>
</dbReference>
<reference evidence="7" key="1">
    <citation type="journal article" date="2011" name="J. Bacteriol.">
        <title>Genome sequences of eight morphologically diverse alphaproteobacteria.</title>
        <authorList>
            <consortium name="US DOE Joint Genome Institute"/>
            <person name="Brown P.J."/>
            <person name="Kysela D.T."/>
            <person name="Buechlein A."/>
            <person name="Hemmerich C."/>
            <person name="Brun Y.V."/>
        </authorList>
    </citation>
    <scope>NUCLEOTIDE SEQUENCE [LARGE SCALE GENOMIC DNA]</scope>
    <source>
        <strain evidence="7">ATCC 49814 / DSM 5838 / IFAM 1418</strain>
    </source>
</reference>
<dbReference type="GO" id="GO:0030170">
    <property type="term" value="F:pyridoxal phosphate binding"/>
    <property type="evidence" value="ECO:0007669"/>
    <property type="project" value="UniProtKB-UniRule"/>
</dbReference>
<evidence type="ECO:0000256" key="4">
    <source>
        <dbReference type="PIRSR" id="PIRSR001434-2"/>
    </source>
</evidence>
<dbReference type="GO" id="GO:0016765">
    <property type="term" value="F:transferase activity, transferring alkyl or aryl (other than methyl) groups"/>
    <property type="evidence" value="ECO:0007669"/>
    <property type="project" value="UniProtKB-UniRule"/>
</dbReference>
<dbReference type="eggNOG" id="COG0626">
    <property type="taxonomic scope" value="Bacteria"/>
</dbReference>
<dbReference type="InterPro" id="IPR015421">
    <property type="entry name" value="PyrdxlP-dep_Trfase_major"/>
</dbReference>
<dbReference type="InterPro" id="IPR015424">
    <property type="entry name" value="PyrdxlP-dep_Trfase"/>
</dbReference>
<protein>
    <recommendedName>
        <fullName evidence="3">O-succinylhomoserine sulfhydrylase</fullName>
        <shortName evidence="3">OSH sulfhydrylase</shortName>
        <shortName evidence="3">OSHS sulfhydrylase</shortName>
        <ecNumber evidence="3">2.5.1.-</ecNumber>
    </recommendedName>
</protein>
<dbReference type="Gene3D" id="3.40.640.10">
    <property type="entry name" value="Type I PLP-dependent aspartate aminotransferase-like (Major domain)"/>
    <property type="match status" value="1"/>
</dbReference>
<dbReference type="GO" id="GO:0005737">
    <property type="term" value="C:cytoplasm"/>
    <property type="evidence" value="ECO:0007669"/>
    <property type="project" value="TreeGrafter"/>
</dbReference>
<dbReference type="RefSeq" id="WP_015826201.1">
    <property type="nucleotide sequence ID" value="NC_012982.1"/>
</dbReference>
<dbReference type="STRING" id="582402.Hbal_0349"/>
<comment type="function">
    <text evidence="3">Catalyzes the formation of L-homocysteine from O-succinyl-L-homoserine (OSHS) and hydrogen sulfide.</text>
</comment>
<dbReference type="Pfam" id="PF01053">
    <property type="entry name" value="Cys_Met_Meta_PP"/>
    <property type="match status" value="1"/>
</dbReference>
<keyword evidence="3" id="KW-0028">Amino-acid biosynthesis</keyword>
<dbReference type="PANTHER" id="PTHR11808">
    <property type="entry name" value="TRANS-SULFURATION ENZYME FAMILY MEMBER"/>
    <property type="match status" value="1"/>
</dbReference>
<dbReference type="InterPro" id="IPR000277">
    <property type="entry name" value="Cys/Met-Metab_PyrdxlP-dep_enz"/>
</dbReference>
<dbReference type="EMBL" id="CP001678">
    <property type="protein sequence ID" value="ACT58051.1"/>
    <property type="molecule type" value="Genomic_DNA"/>
</dbReference>
<dbReference type="OrthoDB" id="9790858at2"/>
<evidence type="ECO:0000313" key="6">
    <source>
        <dbReference type="EMBL" id="ACT58051.1"/>
    </source>
</evidence>
<proteinExistence type="inferred from homology"/>
<dbReference type="FunFam" id="3.40.640.10:FF:000046">
    <property type="entry name" value="Cystathionine gamma-lyase"/>
    <property type="match status" value="1"/>
</dbReference>
<keyword evidence="7" id="KW-1185">Reference proteome</keyword>
<comment type="similarity">
    <text evidence="3">Belongs to the trans-sulfuration enzymes family. MetZ subfamily.</text>
</comment>
<dbReference type="PIRSF" id="PIRSF001434">
    <property type="entry name" value="CGS"/>
    <property type="match status" value="1"/>
</dbReference>
<evidence type="ECO:0000256" key="3">
    <source>
        <dbReference type="HAMAP-Rule" id="MF_02056"/>
    </source>
</evidence>
<evidence type="ECO:0000256" key="1">
    <source>
        <dbReference type="ARBA" id="ARBA00001933"/>
    </source>
</evidence>
<dbReference type="GO" id="GO:0071266">
    <property type="term" value="P:'de novo' L-methionine biosynthetic process"/>
    <property type="evidence" value="ECO:0007669"/>
    <property type="project" value="UniProtKB-UniRule"/>
</dbReference>
<organism evidence="6 7">
    <name type="scientific">Hirschia baltica (strain ATCC 49814 / DSM 5838 / IFAM 1418)</name>
    <dbReference type="NCBI Taxonomy" id="582402"/>
    <lineage>
        <taxon>Bacteria</taxon>
        <taxon>Pseudomonadati</taxon>
        <taxon>Pseudomonadota</taxon>
        <taxon>Alphaproteobacteria</taxon>
        <taxon>Hyphomonadales</taxon>
        <taxon>Hyphomonadaceae</taxon>
        <taxon>Hirschia</taxon>
    </lineage>
</organism>
<sequence>MADKNEQSNRDSAKLATTLVHGGRMRSEFCETSEGMFLTSGYCYPNAETAQARMAGDEPGFVYSRYANPTIQMLEDKLALIEGAEACRCTASGMAAISTALIAPCQQGDRIVAAKALFGSCTWILKNLMPKFGIEVEFVDAVDMDAWKAALSKPTRLVLIESPSNPLLEGADIKAIADLTHAAGAELVVDNVFATPMCQKPLELGADWVVYSCTKHMDGQGRVLAGAILGKKEAMDEIFDGYLKHTGPAISPFNAWVVLKGLETMELRVERMASTAAKVADFIADHPAIAEVRYPGRKDHPQYDIFQKQQTGGGTLIALSFKGGKEAAFKAFNAFEIVTISNNLGDAKSLICHPTTTTHRTLSDEEKAEVGLNDSWARLSIGLEHPDDLIADFSNALDKAL</sequence>
<feature type="modified residue" description="N6-(pyridoxal phosphate)lysine" evidence="3 4">
    <location>
        <position position="215"/>
    </location>
</feature>
<name>C6XMA8_HIRBI</name>
<dbReference type="InterPro" id="IPR006234">
    <property type="entry name" value="O-succ-hSer_sulfhydrylase"/>
</dbReference>
<accession>C6XMA8</accession>
<dbReference type="UniPathway" id="UPA00051">
    <property type="reaction ID" value="UER00449"/>
</dbReference>
<evidence type="ECO:0000256" key="2">
    <source>
        <dbReference type="ARBA" id="ARBA00022898"/>
    </source>
</evidence>
<keyword evidence="2 3" id="KW-0663">Pyridoxal phosphate</keyword>
<dbReference type="AlphaFoldDB" id="C6XMA8"/>
<dbReference type="KEGG" id="hba:Hbal_0349"/>
<dbReference type="EC" id="2.5.1.-" evidence="3"/>
<dbReference type="NCBIfam" id="TIGR01325">
    <property type="entry name" value="O_suc_HS_sulf"/>
    <property type="match status" value="1"/>
</dbReference>
<dbReference type="GO" id="GO:0071268">
    <property type="term" value="P:homocysteine biosynthetic process"/>
    <property type="evidence" value="ECO:0007669"/>
    <property type="project" value="InterPro"/>
</dbReference>
<dbReference type="InterPro" id="IPR015422">
    <property type="entry name" value="PyrdxlP-dep_Trfase_small"/>
</dbReference>
<dbReference type="Proteomes" id="UP000002745">
    <property type="component" value="Chromosome"/>
</dbReference>
<comment type="subunit">
    <text evidence="3">Homotetramer.</text>
</comment>
<dbReference type="SUPFAM" id="SSF53383">
    <property type="entry name" value="PLP-dependent transferases"/>
    <property type="match status" value="1"/>
</dbReference>
<dbReference type="Gene3D" id="3.90.1150.10">
    <property type="entry name" value="Aspartate Aminotransferase, domain 1"/>
    <property type="match status" value="1"/>
</dbReference>
<evidence type="ECO:0000256" key="5">
    <source>
        <dbReference type="RuleBase" id="RU362118"/>
    </source>
</evidence>
<comment type="cofactor">
    <cofactor evidence="1 3 5">
        <name>pyridoxal 5'-phosphate</name>
        <dbReference type="ChEBI" id="CHEBI:597326"/>
    </cofactor>
</comment>
<dbReference type="PANTHER" id="PTHR11808:SF80">
    <property type="entry name" value="CYSTATHIONINE GAMMA-LYASE"/>
    <property type="match status" value="1"/>
</dbReference>
<dbReference type="GO" id="GO:0019346">
    <property type="term" value="P:transsulfuration"/>
    <property type="evidence" value="ECO:0007669"/>
    <property type="project" value="InterPro"/>
</dbReference>
<gene>
    <name evidence="3" type="primary">metZ</name>
    <name evidence="6" type="ordered locus">Hbal_0349</name>
</gene>
<dbReference type="HAMAP" id="MF_02056">
    <property type="entry name" value="MetZ"/>
    <property type="match status" value="1"/>
</dbReference>
<comment type="catalytic activity">
    <reaction evidence="3">
        <text>O-succinyl-L-homoserine + hydrogen sulfide = L-homocysteine + succinate</text>
        <dbReference type="Rhea" id="RHEA:27826"/>
        <dbReference type="ChEBI" id="CHEBI:29919"/>
        <dbReference type="ChEBI" id="CHEBI:30031"/>
        <dbReference type="ChEBI" id="CHEBI:57661"/>
        <dbReference type="ChEBI" id="CHEBI:58199"/>
    </reaction>
</comment>
<comment type="pathway">
    <text evidence="3">Amino-acid biosynthesis; L-methionine biosynthesis via de novo pathway; L-homocysteine from O-succinyl-L-homoserine: step 1/1.</text>
</comment>